<protein>
    <submittedName>
        <fullName evidence="1">Uncharacterized protein</fullName>
    </submittedName>
</protein>
<dbReference type="EMBL" id="AAUJ02000001">
    <property type="protein sequence ID" value="EED65067.1"/>
    <property type="molecule type" value="Genomic_DNA"/>
</dbReference>
<comment type="caution">
    <text evidence="1">The sequence shown here is derived from an EMBL/GenBank/DDBJ whole genome shotgun (WGS) entry which is preliminary data.</text>
</comment>
<evidence type="ECO:0000313" key="1">
    <source>
        <dbReference type="EMBL" id="EED65067.1"/>
    </source>
</evidence>
<gene>
    <name evidence="1" type="ORF">CtesDRAFT_PD0013</name>
</gene>
<evidence type="ECO:0000313" key="2">
    <source>
        <dbReference type="Proteomes" id="UP000003039"/>
    </source>
</evidence>
<reference evidence="1 2" key="1">
    <citation type="journal article" date="2004" name="Appl. Environ. Microbiol.">
        <title>Mineralization of individual congeners of linear alkylbenzenesulfonate by defined pairs of heterotrophic bacteria.</title>
        <authorList>
            <person name="Schleheck D."/>
            <person name="Knepper T.P."/>
            <person name="Fischer K."/>
            <person name="Cook A.M."/>
        </authorList>
    </citation>
    <scope>NUCLEOTIDE SEQUENCE [LARGE SCALE GENOMIC DNA]</scope>
    <source>
        <strain evidence="2">DSM 14576 / KF-1</strain>
    </source>
</reference>
<accession>B7WQ96</accession>
<dbReference type="Proteomes" id="UP000003039">
    <property type="component" value="Unassembled WGS sequence"/>
</dbReference>
<sequence>MGTRTVFQVQDLDRNLIATLFANSSHTTQFAETVFENCVKDSANRGGPNALIEKLLSLRYETAEAGHDKGERIFWLVPADEAELGDREAIIKVTHGGSSEELVTKGYVPLAGAAWSYERVEV</sequence>
<organism evidence="1 2">
    <name type="scientific">Comamonas testosteroni (strain DSM 14576 / KF-1)</name>
    <name type="common">Pseudomonas testosteroni</name>
    <dbReference type="NCBI Taxonomy" id="399795"/>
    <lineage>
        <taxon>Bacteria</taxon>
        <taxon>Pseudomonadati</taxon>
        <taxon>Pseudomonadota</taxon>
        <taxon>Betaproteobacteria</taxon>
        <taxon>Burkholderiales</taxon>
        <taxon>Comamonadaceae</taxon>
        <taxon>Comamonas</taxon>
    </lineage>
</organism>
<name>B7WQ96_COMTK</name>
<proteinExistence type="predicted"/>
<dbReference type="AlphaFoldDB" id="B7WQ96"/>